<dbReference type="AlphaFoldDB" id="A0A850QMG0"/>
<name>A0A850QMG0_9BURK</name>
<gene>
    <name evidence="1" type="ORF">HV832_08695</name>
</gene>
<comment type="caution">
    <text evidence="1">The sequence shown here is derived from an EMBL/GenBank/DDBJ whole genome shotgun (WGS) entry which is preliminary data.</text>
</comment>
<reference evidence="1 2" key="1">
    <citation type="submission" date="2020-06" db="EMBL/GenBank/DDBJ databases">
        <authorList>
            <person name="Qiu C."/>
            <person name="Liu Z."/>
        </authorList>
    </citation>
    <scope>NUCLEOTIDE SEQUENCE [LARGE SCALE GENOMIC DNA]</scope>
    <source>
        <strain evidence="1 2">EM 1</strain>
    </source>
</reference>
<organism evidence="1 2">
    <name type="scientific">Undibacterium oligocarboniphilum</name>
    <dbReference type="NCBI Taxonomy" id="666702"/>
    <lineage>
        <taxon>Bacteria</taxon>
        <taxon>Pseudomonadati</taxon>
        <taxon>Pseudomonadota</taxon>
        <taxon>Betaproteobacteria</taxon>
        <taxon>Burkholderiales</taxon>
        <taxon>Oxalobacteraceae</taxon>
        <taxon>Undibacterium</taxon>
    </lineage>
</organism>
<proteinExistence type="predicted"/>
<evidence type="ECO:0000313" key="1">
    <source>
        <dbReference type="EMBL" id="NVO77910.1"/>
    </source>
</evidence>
<sequence length="57" mass="6151">MFNQVLAGVVPALMTPEDHANNSAITAHIPDTTCHGAKKITIPMGSDNALRYDFLKI</sequence>
<keyword evidence="2" id="KW-1185">Reference proteome</keyword>
<evidence type="ECO:0000313" key="2">
    <source>
        <dbReference type="Proteomes" id="UP000588051"/>
    </source>
</evidence>
<dbReference type="Proteomes" id="UP000588051">
    <property type="component" value="Unassembled WGS sequence"/>
</dbReference>
<dbReference type="EMBL" id="JABXYJ010000004">
    <property type="protein sequence ID" value="NVO77910.1"/>
    <property type="molecule type" value="Genomic_DNA"/>
</dbReference>
<protein>
    <submittedName>
        <fullName evidence="1">Uncharacterized protein</fullName>
    </submittedName>
</protein>
<accession>A0A850QMG0</accession>
<dbReference type="RefSeq" id="WP_176803249.1">
    <property type="nucleotide sequence ID" value="NZ_JABXYJ010000004.1"/>
</dbReference>